<dbReference type="InterPro" id="IPR002921">
    <property type="entry name" value="Fungal_lipase-type"/>
</dbReference>
<dbReference type="SUPFAM" id="SSF53474">
    <property type="entry name" value="alpha/beta-Hydrolases"/>
    <property type="match status" value="1"/>
</dbReference>
<dbReference type="Pfam" id="PF01764">
    <property type="entry name" value="Lipase_3"/>
    <property type="match status" value="1"/>
</dbReference>
<evidence type="ECO:0000313" key="3">
    <source>
        <dbReference type="EMBL" id="KAJ7944428.1"/>
    </source>
</evidence>
<feature type="domain" description="Fungal lipase-type" evidence="2">
    <location>
        <begin position="202"/>
        <end position="362"/>
    </location>
</feature>
<dbReference type="InterPro" id="IPR044819">
    <property type="entry name" value="OBL-like"/>
</dbReference>
<reference evidence="3" key="1">
    <citation type="journal article" date="2023" name="Science">
        <title>Elucidation of the pathway for biosynthesis of saponin adjuvants from the soapbark tree.</title>
        <authorList>
            <person name="Reed J."/>
            <person name="Orme A."/>
            <person name="El-Demerdash A."/>
            <person name="Owen C."/>
            <person name="Martin L.B.B."/>
            <person name="Misra R.C."/>
            <person name="Kikuchi S."/>
            <person name="Rejzek M."/>
            <person name="Martin A.C."/>
            <person name="Harkess A."/>
            <person name="Leebens-Mack J."/>
            <person name="Louveau T."/>
            <person name="Stephenson M.J."/>
            <person name="Osbourn A."/>
        </authorList>
    </citation>
    <scope>NUCLEOTIDE SEQUENCE</scope>
    <source>
        <strain evidence="3">S10</strain>
    </source>
</reference>
<gene>
    <name evidence="3" type="ORF">O6P43_033825</name>
</gene>
<dbReference type="Proteomes" id="UP001163823">
    <property type="component" value="Chromosome 14"/>
</dbReference>
<comment type="caution">
    <text evidence="3">The sequence shown here is derived from an EMBL/GenBank/DDBJ whole genome shotgun (WGS) entry which is preliminary data.</text>
</comment>
<evidence type="ECO:0000259" key="2">
    <source>
        <dbReference type="Pfam" id="PF01764"/>
    </source>
</evidence>
<evidence type="ECO:0000256" key="1">
    <source>
        <dbReference type="ARBA" id="ARBA00022801"/>
    </source>
</evidence>
<evidence type="ECO:0000313" key="4">
    <source>
        <dbReference type="Proteomes" id="UP001163823"/>
    </source>
</evidence>
<dbReference type="PANTHER" id="PTHR46086">
    <property type="entry name" value="ALPHA/BETA-HYDROLASES SUPERFAMILY PROTEIN"/>
    <property type="match status" value="1"/>
</dbReference>
<keyword evidence="1" id="KW-0378">Hydrolase</keyword>
<sequence length="468" mass="54445">MASHDFSGNYMVLRPEEVGLVDLFLTLWCCDIEKRAFVECSEGKKKIHFRYRWFIFLSVLGQKILLSLAKPMSNFGSWFEQWLNLPSYNSKSWVLLLCDLLRGKLLMTDKTSETFVSIFGHLDKRVELDRDIKPGDTRYHAALSAMASKIAYENKAFIETTVRDHWKMEVLGSYDFWNDFQEKETTQAFFFHDKNDDSDVIVVAFRGTEPYDADAWCTDLDLSWYEIPGMGKIHGGFMKALGLLRYRGWPMEIEKDAKHQLAYYSIREKLKEQLQLQGNCRTRFIVTGHSLGGALAILFPAILAFHEETWLLNRLEGVYTFGQPRVGDKEFKDFMEEQLQNYGFKYLRFVYCNDIIPRLPMDDSTFLFKHFGTCLYYNSCYGGKILEEEPNKNYFKLLDWIPILLNAIWELVRSFIIPYTKGPDYAEGWLLKSARVFGLVFPGLAAHNPQDYVNSTRLGAAAIYLQLQ</sequence>
<dbReference type="GO" id="GO:0006629">
    <property type="term" value="P:lipid metabolic process"/>
    <property type="evidence" value="ECO:0007669"/>
    <property type="project" value="InterPro"/>
</dbReference>
<dbReference type="Gene3D" id="3.40.50.1820">
    <property type="entry name" value="alpha/beta hydrolase"/>
    <property type="match status" value="1"/>
</dbReference>
<accession>A0AAD7P6V3</accession>
<dbReference type="AlphaFoldDB" id="A0AAD7P6V3"/>
<dbReference type="CDD" id="cd00519">
    <property type="entry name" value="Lipase_3"/>
    <property type="match status" value="1"/>
</dbReference>
<dbReference type="KEGG" id="qsa:O6P43_033825"/>
<protein>
    <submittedName>
        <fullName evidence="3">Lipase</fullName>
    </submittedName>
</protein>
<dbReference type="PANTHER" id="PTHR46086:SF9">
    <property type="entry name" value="FUNGAL LIPASE-LIKE DOMAIN-CONTAINING PROTEIN"/>
    <property type="match status" value="1"/>
</dbReference>
<keyword evidence="4" id="KW-1185">Reference proteome</keyword>
<dbReference type="InterPro" id="IPR029058">
    <property type="entry name" value="AB_hydrolase_fold"/>
</dbReference>
<proteinExistence type="predicted"/>
<dbReference type="GO" id="GO:0004806">
    <property type="term" value="F:triacylglycerol lipase activity"/>
    <property type="evidence" value="ECO:0007669"/>
    <property type="project" value="InterPro"/>
</dbReference>
<name>A0AAD7P6V3_QUISA</name>
<organism evidence="3 4">
    <name type="scientific">Quillaja saponaria</name>
    <name type="common">Soap bark tree</name>
    <dbReference type="NCBI Taxonomy" id="32244"/>
    <lineage>
        <taxon>Eukaryota</taxon>
        <taxon>Viridiplantae</taxon>
        <taxon>Streptophyta</taxon>
        <taxon>Embryophyta</taxon>
        <taxon>Tracheophyta</taxon>
        <taxon>Spermatophyta</taxon>
        <taxon>Magnoliopsida</taxon>
        <taxon>eudicotyledons</taxon>
        <taxon>Gunneridae</taxon>
        <taxon>Pentapetalae</taxon>
        <taxon>rosids</taxon>
        <taxon>fabids</taxon>
        <taxon>Fabales</taxon>
        <taxon>Quillajaceae</taxon>
        <taxon>Quillaja</taxon>
    </lineage>
</organism>
<dbReference type="EMBL" id="JARAOO010000014">
    <property type="protein sequence ID" value="KAJ7944428.1"/>
    <property type="molecule type" value="Genomic_DNA"/>
</dbReference>